<organism evidence="2 3">
    <name type="scientific">Necator americanus</name>
    <name type="common">Human hookworm</name>
    <dbReference type="NCBI Taxonomy" id="51031"/>
    <lineage>
        <taxon>Eukaryota</taxon>
        <taxon>Metazoa</taxon>
        <taxon>Ecdysozoa</taxon>
        <taxon>Nematoda</taxon>
        <taxon>Chromadorea</taxon>
        <taxon>Rhabditida</taxon>
        <taxon>Rhabditina</taxon>
        <taxon>Rhabditomorpha</taxon>
        <taxon>Strongyloidea</taxon>
        <taxon>Ancylostomatidae</taxon>
        <taxon>Bunostominae</taxon>
        <taxon>Necator</taxon>
    </lineage>
</organism>
<name>A0ABR1CN08_NECAM</name>
<evidence type="ECO:0000313" key="2">
    <source>
        <dbReference type="EMBL" id="KAK6739415.1"/>
    </source>
</evidence>
<evidence type="ECO:0008006" key="4">
    <source>
        <dbReference type="Google" id="ProtNLM"/>
    </source>
</evidence>
<evidence type="ECO:0000313" key="3">
    <source>
        <dbReference type="Proteomes" id="UP001303046"/>
    </source>
</evidence>
<sequence length="91" mass="10337">MQNIPSILRNCRQCLLVLESFVKGDRDHSFTVLFNFTVILLFAVVLQQPQPSRLYGFVLFDAIAVAFACGVVKSSYIARWSSFAVIQDHRL</sequence>
<keyword evidence="1" id="KW-0472">Membrane</keyword>
<protein>
    <recommendedName>
        <fullName evidence="4">7TM GPCR serpentine receptor class x (Srx) domain-containing protein</fullName>
    </recommendedName>
</protein>
<feature type="transmembrane region" description="Helical" evidence="1">
    <location>
        <begin position="30"/>
        <end position="48"/>
    </location>
</feature>
<proteinExistence type="predicted"/>
<dbReference type="Proteomes" id="UP001303046">
    <property type="component" value="Unassembled WGS sequence"/>
</dbReference>
<keyword evidence="1" id="KW-1133">Transmembrane helix</keyword>
<comment type="caution">
    <text evidence="2">The sequence shown here is derived from an EMBL/GenBank/DDBJ whole genome shotgun (WGS) entry which is preliminary data.</text>
</comment>
<feature type="transmembrane region" description="Helical" evidence="1">
    <location>
        <begin position="54"/>
        <end position="72"/>
    </location>
</feature>
<dbReference type="EMBL" id="JAVFWL010000003">
    <property type="protein sequence ID" value="KAK6739415.1"/>
    <property type="molecule type" value="Genomic_DNA"/>
</dbReference>
<evidence type="ECO:0000256" key="1">
    <source>
        <dbReference type="SAM" id="Phobius"/>
    </source>
</evidence>
<gene>
    <name evidence="2" type="primary">Necator_chrIII.g8868</name>
    <name evidence="2" type="ORF">RB195_008103</name>
</gene>
<keyword evidence="1" id="KW-0812">Transmembrane</keyword>
<accession>A0ABR1CN08</accession>
<keyword evidence="3" id="KW-1185">Reference proteome</keyword>
<reference evidence="2 3" key="1">
    <citation type="submission" date="2023-08" db="EMBL/GenBank/DDBJ databases">
        <title>A Necator americanus chromosomal reference genome.</title>
        <authorList>
            <person name="Ilik V."/>
            <person name="Petrzelkova K.J."/>
            <person name="Pardy F."/>
            <person name="Fuh T."/>
            <person name="Niatou-Singa F.S."/>
            <person name="Gouil Q."/>
            <person name="Baker L."/>
            <person name="Ritchie M.E."/>
            <person name="Jex A.R."/>
            <person name="Gazzola D."/>
            <person name="Li H."/>
            <person name="Toshio Fujiwara R."/>
            <person name="Zhan B."/>
            <person name="Aroian R.V."/>
            <person name="Pafco B."/>
            <person name="Schwarz E.M."/>
        </authorList>
    </citation>
    <scope>NUCLEOTIDE SEQUENCE [LARGE SCALE GENOMIC DNA]</scope>
    <source>
        <strain evidence="2 3">Aroian</strain>
        <tissue evidence="2">Whole animal</tissue>
    </source>
</reference>